<dbReference type="SMART" id="SM00532">
    <property type="entry name" value="LIGANc"/>
    <property type="match status" value="1"/>
</dbReference>
<dbReference type="Gene3D" id="1.10.287.610">
    <property type="entry name" value="Helix hairpin bin"/>
    <property type="match status" value="1"/>
</dbReference>
<keyword evidence="5 7" id="KW-0234">DNA repair</keyword>
<dbReference type="GO" id="GO:0006260">
    <property type="term" value="P:DNA replication"/>
    <property type="evidence" value="ECO:0007669"/>
    <property type="project" value="UniProtKB-KW"/>
</dbReference>
<dbReference type="AlphaFoldDB" id="A0A9E6PKC1"/>
<dbReference type="Gene3D" id="3.30.470.30">
    <property type="entry name" value="DNA ligase/mRNA capping enzyme"/>
    <property type="match status" value="1"/>
</dbReference>
<dbReference type="EMBL" id="CP077093">
    <property type="protein sequence ID" value="QXI28159.1"/>
    <property type="molecule type" value="Genomic_DNA"/>
</dbReference>
<dbReference type="PANTHER" id="PTHR47810:SF1">
    <property type="entry name" value="DNA LIGASE B"/>
    <property type="match status" value="1"/>
</dbReference>
<dbReference type="InterPro" id="IPR050326">
    <property type="entry name" value="NAD_dep_DNA_ligaseB"/>
</dbReference>
<dbReference type="RefSeq" id="WP_186686755.1">
    <property type="nucleotide sequence ID" value="NZ_CP077093.1"/>
</dbReference>
<evidence type="ECO:0000256" key="3">
    <source>
        <dbReference type="ARBA" id="ARBA00022763"/>
    </source>
</evidence>
<dbReference type="InterPro" id="IPR012340">
    <property type="entry name" value="NA-bd_OB-fold"/>
</dbReference>
<dbReference type="InterPro" id="IPR010994">
    <property type="entry name" value="RuvA_2-like"/>
</dbReference>
<dbReference type="Proteomes" id="UP000634530">
    <property type="component" value="Chromosome"/>
</dbReference>
<evidence type="ECO:0000256" key="6">
    <source>
        <dbReference type="ARBA" id="ARBA00034005"/>
    </source>
</evidence>
<sequence>MRLFHAFVFFIGCCTAQAAPCPDWSTTRALREVEALRQQIARWDERYHQQGISSVADELYDQSRQTLQHWRSCFTPGVEHQDNPLRKARGSVPHPVAHTGLDKLPDEQAVRDWISTRRDLWVQPKVDGVAVTLVYRKGQLQQAISRGDGLRGQDWTDRAHRIAAIPAQLPQPLDLVLQGELYWRLANHVQAEHGGLNARGRIAGLMARHHLPADEANGIGLFVWDWPEGPATPLERLQALSDLGFPDSATYSQPINGFAEARQWREHWFRGPLPFASDGVVLRQGRRPLASRWQARPPHWGVAWKYPYSQALAHVRKVSFKIGRTGRITPMLDLLPVRLDDRQVRRVSAGSLQRWRELDIRPGDQVAISLAGLTIPRLDEVVWRSIEREPLDIPTPENFHALSCWRYSPDCESQFLARLTWLSGRQGLALPGLGRGTWEKLVRAGHLEQLLDWLTLDARELATIAGLGPHGIRQLLDNAQLARQRPFGHWLKALGAPAITGLRLEPPWQSLANRSVGDWQAEPGIGPERAAQLSAFFQAPQVKALAESLRVAGVDGF</sequence>
<comment type="similarity">
    <text evidence="7">Belongs to the NAD-dependent DNA ligase family. LigB subfamily.</text>
</comment>
<evidence type="ECO:0000256" key="4">
    <source>
        <dbReference type="ARBA" id="ARBA00023027"/>
    </source>
</evidence>
<dbReference type="GO" id="GO:0003911">
    <property type="term" value="F:DNA ligase (NAD+) activity"/>
    <property type="evidence" value="ECO:0007669"/>
    <property type="project" value="UniProtKB-UniRule"/>
</dbReference>
<keyword evidence="3 7" id="KW-0227">DNA damage</keyword>
<dbReference type="HAMAP" id="MF_01587">
    <property type="entry name" value="DNA_ligase_B"/>
    <property type="match status" value="1"/>
</dbReference>
<dbReference type="NCBIfam" id="NF005987">
    <property type="entry name" value="PRK08097.1"/>
    <property type="match status" value="1"/>
</dbReference>
<proteinExistence type="inferred from homology"/>
<reference evidence="10 11" key="2">
    <citation type="journal article" date="2021" name="Microorganisms">
        <title>The Ever-Expanding Pseudomonas Genus: Description of 43 New Species and Partition of the Pseudomonas putida Group.</title>
        <authorList>
            <person name="Girard L."/>
            <person name="Lood C."/>
            <person name="Hofte M."/>
            <person name="Vandamme P."/>
            <person name="Rokni-Zadeh H."/>
            <person name="van Noort V."/>
            <person name="Lavigne R."/>
            <person name="De Mot R."/>
        </authorList>
    </citation>
    <scope>NUCLEOTIDE SEQUENCE [LARGE SCALE GENOMIC DNA]</scope>
    <source>
        <strain evidence="10 11">RW8P3</strain>
    </source>
</reference>
<keyword evidence="2 7" id="KW-0235">DNA replication</keyword>
<feature type="chain" id="PRO_5039459228" description="DNA ligase B" evidence="8">
    <location>
        <begin position="19"/>
        <end position="557"/>
    </location>
</feature>
<evidence type="ECO:0000259" key="9">
    <source>
        <dbReference type="SMART" id="SM00532"/>
    </source>
</evidence>
<feature type="active site" description="N6-AMP-lysine intermediate" evidence="7">
    <location>
        <position position="125"/>
    </location>
</feature>
<dbReference type="KEGG" id="pvw:HU752_030485"/>
<dbReference type="SUPFAM" id="SSF50249">
    <property type="entry name" value="Nucleic acid-binding proteins"/>
    <property type="match status" value="1"/>
</dbReference>
<keyword evidence="1 7" id="KW-0436">Ligase</keyword>
<dbReference type="PANTHER" id="PTHR47810">
    <property type="entry name" value="DNA LIGASE"/>
    <property type="match status" value="1"/>
</dbReference>
<evidence type="ECO:0000313" key="11">
    <source>
        <dbReference type="Proteomes" id="UP000634530"/>
    </source>
</evidence>
<dbReference type="InterPro" id="IPR013839">
    <property type="entry name" value="DNAligase_adenylation"/>
</dbReference>
<protein>
    <recommendedName>
        <fullName evidence="7">DNA ligase B</fullName>
        <ecNumber evidence="7">6.5.1.2</ecNumber>
    </recommendedName>
    <alternativeName>
        <fullName evidence="7">Polydeoxyribonucleotide synthase [NAD(+)] B</fullName>
    </alternativeName>
</protein>
<keyword evidence="8" id="KW-0732">Signal</keyword>
<evidence type="ECO:0000256" key="1">
    <source>
        <dbReference type="ARBA" id="ARBA00022598"/>
    </source>
</evidence>
<dbReference type="Pfam" id="PF03120">
    <property type="entry name" value="OB_DNA_ligase"/>
    <property type="match status" value="1"/>
</dbReference>
<keyword evidence="11" id="KW-1185">Reference proteome</keyword>
<dbReference type="SUPFAM" id="SSF47781">
    <property type="entry name" value="RuvA domain 2-like"/>
    <property type="match status" value="1"/>
</dbReference>
<name>A0A9E6PKC1_9PSED</name>
<dbReference type="InterPro" id="IPR004150">
    <property type="entry name" value="NAD_DNA_ligase_OB"/>
</dbReference>
<evidence type="ECO:0000256" key="2">
    <source>
        <dbReference type="ARBA" id="ARBA00022705"/>
    </source>
</evidence>
<comment type="catalytic activity">
    <reaction evidence="6 7">
        <text>NAD(+) + (deoxyribonucleotide)n-3'-hydroxyl + 5'-phospho-(deoxyribonucleotide)m = (deoxyribonucleotide)n+m + AMP + beta-nicotinamide D-nucleotide.</text>
        <dbReference type="EC" id="6.5.1.2"/>
    </reaction>
</comment>
<dbReference type="InterPro" id="IPR013840">
    <property type="entry name" value="DNAligase_N"/>
</dbReference>
<evidence type="ECO:0000313" key="10">
    <source>
        <dbReference type="EMBL" id="QXI28159.1"/>
    </source>
</evidence>
<gene>
    <name evidence="7 10" type="primary">ligB</name>
    <name evidence="10" type="ORF">HU752_030485</name>
</gene>
<evidence type="ECO:0000256" key="5">
    <source>
        <dbReference type="ARBA" id="ARBA00023204"/>
    </source>
</evidence>
<keyword evidence="4 7" id="KW-0520">NAD</keyword>
<accession>A0A9E6PKC1</accession>
<dbReference type="EC" id="6.5.1.2" evidence="7"/>
<reference evidence="10 11" key="1">
    <citation type="journal article" date="2020" name="Microorganisms">
        <title>Reliable Identification of Environmental Pseudomonas Isolates Using the rpoD Gene.</title>
        <authorList>
            <consortium name="The Broad Institute Genome Sequencing Platform"/>
            <person name="Girard L."/>
            <person name="Lood C."/>
            <person name="Rokni-Zadeh H."/>
            <person name="van Noort V."/>
            <person name="Lavigne R."/>
            <person name="De Mot R."/>
        </authorList>
    </citation>
    <scope>NUCLEOTIDE SEQUENCE [LARGE SCALE GENOMIC DNA]</scope>
    <source>
        <strain evidence="10 11">RW8P3</strain>
    </source>
</reference>
<feature type="domain" description="NAD-dependent DNA ligase N-terminal" evidence="9">
    <location>
        <begin position="28"/>
        <end position="427"/>
    </location>
</feature>
<dbReference type="GO" id="GO:0006281">
    <property type="term" value="P:DNA repair"/>
    <property type="evidence" value="ECO:0007669"/>
    <property type="project" value="UniProtKB-KW"/>
</dbReference>
<dbReference type="Pfam" id="PF01653">
    <property type="entry name" value="DNA_ligase_aden"/>
    <property type="match status" value="1"/>
</dbReference>
<dbReference type="SUPFAM" id="SSF56091">
    <property type="entry name" value="DNA ligase/mRNA capping enzyme, catalytic domain"/>
    <property type="match status" value="1"/>
</dbReference>
<dbReference type="Gene3D" id="2.40.50.140">
    <property type="entry name" value="Nucleic acid-binding proteins"/>
    <property type="match status" value="1"/>
</dbReference>
<comment type="function">
    <text evidence="7">Catalyzes the formation of phosphodiester linkages between 5'-phosphoryl and 3'-hydroxyl groups in double-stranded DNA using NAD as a coenzyme and as the energy source for the reaction.</text>
</comment>
<dbReference type="Gene3D" id="1.10.150.20">
    <property type="entry name" value="5' to 3' exonuclease, C-terminal subdomain"/>
    <property type="match status" value="1"/>
</dbReference>
<feature type="signal peptide" evidence="8">
    <location>
        <begin position="1"/>
        <end position="18"/>
    </location>
</feature>
<organism evidence="10 11">
    <name type="scientific">Pseudomonas vanderleydeniana</name>
    <dbReference type="NCBI Taxonomy" id="2745495"/>
    <lineage>
        <taxon>Bacteria</taxon>
        <taxon>Pseudomonadati</taxon>
        <taxon>Pseudomonadota</taxon>
        <taxon>Gammaproteobacteria</taxon>
        <taxon>Pseudomonadales</taxon>
        <taxon>Pseudomonadaceae</taxon>
        <taxon>Pseudomonas</taxon>
    </lineage>
</organism>
<dbReference type="InterPro" id="IPR020923">
    <property type="entry name" value="DNA_ligase_B"/>
</dbReference>
<evidence type="ECO:0000256" key="7">
    <source>
        <dbReference type="HAMAP-Rule" id="MF_01587"/>
    </source>
</evidence>
<evidence type="ECO:0000256" key="8">
    <source>
        <dbReference type="SAM" id="SignalP"/>
    </source>
</evidence>